<protein>
    <submittedName>
        <fullName evidence="1">Four helix bundle protein</fullName>
    </submittedName>
</protein>
<dbReference type="SUPFAM" id="SSF158446">
    <property type="entry name" value="IVS-encoded protein-like"/>
    <property type="match status" value="1"/>
</dbReference>
<name>A0AAW5KK50_9FIRM</name>
<accession>A0AAW5KK50</accession>
<dbReference type="PIRSF" id="PIRSF035652">
    <property type="entry name" value="CHP02436"/>
    <property type="match status" value="1"/>
</dbReference>
<dbReference type="Pfam" id="PF05635">
    <property type="entry name" value="23S_rRNA_IVP"/>
    <property type="match status" value="1"/>
</dbReference>
<dbReference type="EMBL" id="JANGCN010000030">
    <property type="protein sequence ID" value="MCQ5153914.1"/>
    <property type="molecule type" value="Genomic_DNA"/>
</dbReference>
<dbReference type="Gene3D" id="1.20.1440.60">
    <property type="entry name" value="23S rRNA-intervening sequence"/>
    <property type="match status" value="1"/>
</dbReference>
<dbReference type="InterPro" id="IPR012657">
    <property type="entry name" value="23S_rRNA-intervening_sequence"/>
</dbReference>
<evidence type="ECO:0000313" key="1">
    <source>
        <dbReference type="EMBL" id="MCQ5153914.1"/>
    </source>
</evidence>
<dbReference type="PANTHER" id="PTHR38471:SF2">
    <property type="entry name" value="FOUR HELIX BUNDLE PROTEIN"/>
    <property type="match status" value="1"/>
</dbReference>
<dbReference type="PANTHER" id="PTHR38471">
    <property type="entry name" value="FOUR HELIX BUNDLE PROTEIN"/>
    <property type="match status" value="1"/>
</dbReference>
<dbReference type="Proteomes" id="UP001206236">
    <property type="component" value="Unassembled WGS sequence"/>
</dbReference>
<gene>
    <name evidence="1" type="ORF">NE632_11430</name>
</gene>
<reference evidence="1" key="1">
    <citation type="submission" date="2022-06" db="EMBL/GenBank/DDBJ databases">
        <title>Isolation of gut microbiota from human fecal samples.</title>
        <authorList>
            <person name="Pamer E.G."/>
            <person name="Barat B."/>
            <person name="Waligurski E."/>
            <person name="Medina S."/>
            <person name="Paddock L."/>
            <person name="Mostad J."/>
        </authorList>
    </citation>
    <scope>NUCLEOTIDE SEQUENCE</scope>
    <source>
        <strain evidence="1">DFI.5.57</strain>
    </source>
</reference>
<evidence type="ECO:0000313" key="2">
    <source>
        <dbReference type="Proteomes" id="UP001206236"/>
    </source>
</evidence>
<comment type="caution">
    <text evidence="1">The sequence shown here is derived from an EMBL/GenBank/DDBJ whole genome shotgun (WGS) entry which is preliminary data.</text>
</comment>
<dbReference type="InterPro" id="IPR036583">
    <property type="entry name" value="23S_rRNA_IVS_sf"/>
</dbReference>
<sequence length="129" mass="14875">MMKNKSFCENFEGNAVAEKSYAFALRVIKLRRYLAENYKEYIISSQVMRSGTSIGANIAEAQCAISHKEFLSKMYIAFKEAVETLYWLDLLRDSEYITQQQHLSLQNDCTELKKLLASITKTMREGIGR</sequence>
<proteinExistence type="predicted"/>
<dbReference type="NCBIfam" id="TIGR02436">
    <property type="entry name" value="four helix bundle protein"/>
    <property type="match status" value="1"/>
</dbReference>
<dbReference type="AlphaFoldDB" id="A0AAW5KK50"/>
<organism evidence="1 2">
    <name type="scientific">Ruminococcus bicirculans</name>
    <name type="common">ex Wegman et al. 2014</name>
    <dbReference type="NCBI Taxonomy" id="1160721"/>
    <lineage>
        <taxon>Bacteria</taxon>
        <taxon>Bacillati</taxon>
        <taxon>Bacillota</taxon>
        <taxon>Clostridia</taxon>
        <taxon>Eubacteriales</taxon>
        <taxon>Oscillospiraceae</taxon>
        <taxon>Ruminococcus</taxon>
    </lineage>
</organism>
<dbReference type="RefSeq" id="WP_242992036.1">
    <property type="nucleotide sequence ID" value="NZ_DAWCKT010000044.1"/>
</dbReference>